<keyword evidence="2" id="KW-1185">Reference proteome</keyword>
<gene>
    <name evidence="1" type="ORF">LMG29542_00162</name>
</gene>
<evidence type="ECO:0000313" key="2">
    <source>
        <dbReference type="Proteomes" id="UP000494363"/>
    </source>
</evidence>
<name>A0A6J5CXG6_9BURK</name>
<dbReference type="EMBL" id="CADIKH010000001">
    <property type="protein sequence ID" value="CAB3746253.1"/>
    <property type="molecule type" value="Genomic_DNA"/>
</dbReference>
<organism evidence="1 2">
    <name type="scientific">Paraburkholderia humisilvae</name>
    <dbReference type="NCBI Taxonomy" id="627669"/>
    <lineage>
        <taxon>Bacteria</taxon>
        <taxon>Pseudomonadati</taxon>
        <taxon>Pseudomonadota</taxon>
        <taxon>Betaproteobacteria</taxon>
        <taxon>Burkholderiales</taxon>
        <taxon>Burkholderiaceae</taxon>
        <taxon>Paraburkholderia</taxon>
    </lineage>
</organism>
<evidence type="ECO:0000313" key="1">
    <source>
        <dbReference type="EMBL" id="CAB3746253.1"/>
    </source>
</evidence>
<protein>
    <submittedName>
        <fullName evidence="1">Uncharacterized protein</fullName>
    </submittedName>
</protein>
<accession>A0A6J5CXG6</accession>
<dbReference type="Proteomes" id="UP000494363">
    <property type="component" value="Unassembled WGS sequence"/>
</dbReference>
<reference evidence="1 2" key="1">
    <citation type="submission" date="2020-04" db="EMBL/GenBank/DDBJ databases">
        <authorList>
            <person name="De Canck E."/>
        </authorList>
    </citation>
    <scope>NUCLEOTIDE SEQUENCE [LARGE SCALE GENOMIC DNA]</scope>
    <source>
        <strain evidence="1 2">LMG 29542</strain>
    </source>
</reference>
<dbReference type="RefSeq" id="WP_246355623.1">
    <property type="nucleotide sequence ID" value="NZ_CADIKH010000001.1"/>
</dbReference>
<proteinExistence type="predicted"/>
<dbReference type="AlphaFoldDB" id="A0A6J5CXG6"/>
<sequence length="109" mass="11450">MNTPVASSPVVDQPPAPHPMPEIAAFVASLKAAFGAPAIDDAIRRGKAGELTFHARENGRTIGTAAPATYNAWQVDGDTLRDRYFCAGCDGSCVGQSVSCRWSGKRNGD</sequence>